<evidence type="ECO:0000256" key="3">
    <source>
        <dbReference type="ARBA" id="ARBA00022989"/>
    </source>
</evidence>
<dbReference type="InterPro" id="IPR011701">
    <property type="entry name" value="MFS"/>
</dbReference>
<dbReference type="InterPro" id="IPR036259">
    <property type="entry name" value="MFS_trans_sf"/>
</dbReference>
<feature type="transmembrane region" description="Helical" evidence="5">
    <location>
        <begin position="59"/>
        <end position="76"/>
    </location>
</feature>
<gene>
    <name evidence="7" type="ORF">ABUK86_27450</name>
</gene>
<dbReference type="Proteomes" id="UP001432401">
    <property type="component" value="Unassembled WGS sequence"/>
</dbReference>
<feature type="transmembrane region" description="Helical" evidence="5">
    <location>
        <begin position="370"/>
        <end position="393"/>
    </location>
</feature>
<dbReference type="SUPFAM" id="SSF103473">
    <property type="entry name" value="MFS general substrate transporter"/>
    <property type="match status" value="1"/>
</dbReference>
<feature type="transmembrane region" description="Helical" evidence="5">
    <location>
        <begin position="207"/>
        <end position="227"/>
    </location>
</feature>
<dbReference type="PROSITE" id="PS50850">
    <property type="entry name" value="MFS"/>
    <property type="match status" value="1"/>
</dbReference>
<feature type="transmembrane region" description="Helical" evidence="5">
    <location>
        <begin position="88"/>
        <end position="107"/>
    </location>
</feature>
<dbReference type="Pfam" id="PF07690">
    <property type="entry name" value="MFS_1"/>
    <property type="match status" value="1"/>
</dbReference>
<dbReference type="InterPro" id="IPR020846">
    <property type="entry name" value="MFS_dom"/>
</dbReference>
<dbReference type="EMBL" id="JBEQNB010000018">
    <property type="protein sequence ID" value="MES0837540.1"/>
    <property type="molecule type" value="Genomic_DNA"/>
</dbReference>
<feature type="transmembrane region" description="Helical" evidence="5">
    <location>
        <begin position="344"/>
        <end position="364"/>
    </location>
</feature>
<feature type="transmembrane region" description="Helical" evidence="5">
    <location>
        <begin position="233"/>
        <end position="257"/>
    </location>
</feature>
<reference evidence="7 8" key="1">
    <citation type="submission" date="2024-06" db="EMBL/GenBank/DDBJ databases">
        <authorList>
            <person name="Bataeva Y.V."/>
            <person name="Grigorian L.N."/>
            <person name="Solomentsev V.I."/>
        </authorList>
    </citation>
    <scope>NUCLEOTIDE SEQUENCE [LARGE SCALE GENOMIC DNA]</scope>
    <source>
        <strain evidence="8">SCPM-O-B-12605 (RCAM04882)</strain>
    </source>
</reference>
<feature type="transmembrane region" description="Helical" evidence="5">
    <location>
        <begin position="176"/>
        <end position="195"/>
    </location>
</feature>
<evidence type="ECO:0000256" key="4">
    <source>
        <dbReference type="ARBA" id="ARBA00023136"/>
    </source>
</evidence>
<feature type="transmembrane region" description="Helical" evidence="5">
    <location>
        <begin position="315"/>
        <end position="337"/>
    </location>
</feature>
<feature type="transmembrane region" description="Helical" evidence="5">
    <location>
        <begin position="405"/>
        <end position="423"/>
    </location>
</feature>
<feature type="transmembrane region" description="Helical" evidence="5">
    <location>
        <begin position="140"/>
        <end position="164"/>
    </location>
</feature>
<protein>
    <submittedName>
        <fullName evidence="7">MFS transporter</fullName>
    </submittedName>
</protein>
<proteinExistence type="predicted"/>
<feature type="transmembrane region" description="Helical" evidence="5">
    <location>
        <begin position="443"/>
        <end position="465"/>
    </location>
</feature>
<feature type="domain" description="Major facilitator superfamily (MFS) profile" evidence="6">
    <location>
        <begin position="21"/>
        <end position="469"/>
    </location>
</feature>
<keyword evidence="8" id="KW-1185">Reference proteome</keyword>
<sequence length="494" mass="49207">MKDTPATPAPGAQEHRWSKRLLLWAAVLTLANVLADVAIGSPMMVLPQLLAHFDTDQAAWLNASAMLAGAIWSPLLAKSSDIFGQRRVLVATLLLACAGALVCLAAPNVWVFLAGRFLQGAAFAAVFITVALVRQICTPGVAMAVVGIVTSGSAVVGIAEPFLMQPVIEVFGHRSVFVAAALLAAAAALCVRSFIPESPIRGTGRIDVGGALLLGGGLGAVLAYISLGSDLGWLSGGTVALLAAGTAALTGWAFLALRVEEPVIDIRALSRPILLTLLALVLAAGSFRSMLQLTGIIAQVPPDLGLGYGLGHGEAVAVLLAAPNLGIVVGGTCAGWIAGRFGPALPLLGGIAVGAVATFAMLAGVSVLPVAIACGAMVGMAAGAIGASGYNLATGIEAPERQGTVAGLVSVVLALGSVVFNFAGGEVLKATQIAGTSADGAPVSTAAGVYLYVAMAGVLFVLAAVPATMLVRNRTAAPAAPEGAEGSGSPAVGR</sequence>
<evidence type="ECO:0000313" key="8">
    <source>
        <dbReference type="Proteomes" id="UP001432401"/>
    </source>
</evidence>
<feature type="transmembrane region" description="Helical" evidence="5">
    <location>
        <begin position="21"/>
        <end position="39"/>
    </location>
</feature>
<accession>A0ABV2A3V4</accession>
<evidence type="ECO:0000256" key="1">
    <source>
        <dbReference type="ARBA" id="ARBA00004651"/>
    </source>
</evidence>
<evidence type="ECO:0000256" key="2">
    <source>
        <dbReference type="ARBA" id="ARBA00022692"/>
    </source>
</evidence>
<evidence type="ECO:0000256" key="5">
    <source>
        <dbReference type="SAM" id="Phobius"/>
    </source>
</evidence>
<name>A0ABV2A3V4_9ACTN</name>
<dbReference type="PANTHER" id="PTHR23501">
    <property type="entry name" value="MAJOR FACILITATOR SUPERFAMILY"/>
    <property type="match status" value="1"/>
</dbReference>
<comment type="caution">
    <text evidence="7">The sequence shown here is derived from an EMBL/GenBank/DDBJ whole genome shotgun (WGS) entry which is preliminary data.</text>
</comment>
<dbReference type="Gene3D" id="1.20.1250.20">
    <property type="entry name" value="MFS general substrate transporter like domains"/>
    <property type="match status" value="2"/>
</dbReference>
<comment type="subcellular location">
    <subcellularLocation>
        <location evidence="1">Cell membrane</location>
        <topology evidence="1">Multi-pass membrane protein</topology>
    </subcellularLocation>
</comment>
<dbReference type="RefSeq" id="WP_344177969.1">
    <property type="nucleotide sequence ID" value="NZ_JBEQNA010000018.1"/>
</dbReference>
<dbReference type="PANTHER" id="PTHR23501:SF197">
    <property type="entry name" value="COMD"/>
    <property type="match status" value="1"/>
</dbReference>
<feature type="transmembrane region" description="Helical" evidence="5">
    <location>
        <begin position="269"/>
        <end position="287"/>
    </location>
</feature>
<keyword evidence="2 5" id="KW-0812">Transmembrane</keyword>
<keyword evidence="3 5" id="KW-1133">Transmembrane helix</keyword>
<keyword evidence="4 5" id="KW-0472">Membrane</keyword>
<evidence type="ECO:0000313" key="7">
    <source>
        <dbReference type="EMBL" id="MES0837540.1"/>
    </source>
</evidence>
<feature type="transmembrane region" description="Helical" evidence="5">
    <location>
        <begin position="113"/>
        <end position="133"/>
    </location>
</feature>
<organism evidence="7 8">
    <name type="scientific">Nocardiopsis tropica</name>
    <dbReference type="NCBI Taxonomy" id="109330"/>
    <lineage>
        <taxon>Bacteria</taxon>
        <taxon>Bacillati</taxon>
        <taxon>Actinomycetota</taxon>
        <taxon>Actinomycetes</taxon>
        <taxon>Streptosporangiales</taxon>
        <taxon>Nocardiopsidaceae</taxon>
        <taxon>Nocardiopsis</taxon>
    </lineage>
</organism>
<evidence type="ECO:0000259" key="6">
    <source>
        <dbReference type="PROSITE" id="PS50850"/>
    </source>
</evidence>